<dbReference type="InterPro" id="IPR036388">
    <property type="entry name" value="WH-like_DNA-bd_sf"/>
</dbReference>
<dbReference type="InterPro" id="IPR014284">
    <property type="entry name" value="RNA_pol_sigma-70_dom"/>
</dbReference>
<dbReference type="SUPFAM" id="SSF88659">
    <property type="entry name" value="Sigma3 and sigma4 domains of RNA polymerase sigma factors"/>
    <property type="match status" value="1"/>
</dbReference>
<accession>A0A2S7VYH9</accession>
<evidence type="ECO:0000313" key="8">
    <source>
        <dbReference type="Proteomes" id="UP000238730"/>
    </source>
</evidence>
<feature type="domain" description="RNA polymerase sigma-70 region 2" evidence="5">
    <location>
        <begin position="50"/>
        <end position="117"/>
    </location>
</feature>
<keyword evidence="2" id="KW-0805">Transcription regulation</keyword>
<evidence type="ECO:0000256" key="3">
    <source>
        <dbReference type="ARBA" id="ARBA00023082"/>
    </source>
</evidence>
<dbReference type="Pfam" id="PF04542">
    <property type="entry name" value="Sigma70_r2"/>
    <property type="match status" value="1"/>
</dbReference>
<sequence length="211" mass="24418">MSIITYPNSQSSHHYRLRTPTMNEISIEQQKQLLVSVATDRDKTAFAAIFSHFAPKIRSYGLKHLKQEANAMELVQETMLTVWRKAHLFHPEKGAVSTWVYTIMRNQCFDILRKRQATKEDNYSDDIWPIFEQKLVTTSEDPSNEQLNGELVTLIATLPKNQQVVVKEIYLNQRSHQELADQLGLPVGTVKSRLRLGLQKLRLHLENDDAY</sequence>
<dbReference type="InterPro" id="IPR007627">
    <property type="entry name" value="RNA_pol_sigma70_r2"/>
</dbReference>
<protein>
    <submittedName>
        <fullName evidence="7">RNA polymerase subunit sigma</fullName>
    </submittedName>
</protein>
<proteinExistence type="inferred from homology"/>
<reference evidence="7 8" key="1">
    <citation type="submission" date="2016-12" db="EMBL/GenBank/DDBJ databases">
        <title>Diversity of luminous bacteria.</title>
        <authorList>
            <person name="Yoshizawa S."/>
            <person name="Kogure K."/>
        </authorList>
    </citation>
    <scope>NUCLEOTIDE SEQUENCE [LARGE SCALE GENOMIC DNA]</scope>
    <source>
        <strain evidence="7 8">LC1-200</strain>
    </source>
</reference>
<evidence type="ECO:0000256" key="4">
    <source>
        <dbReference type="ARBA" id="ARBA00023163"/>
    </source>
</evidence>
<dbReference type="InterPro" id="IPR039425">
    <property type="entry name" value="RNA_pol_sigma-70-like"/>
</dbReference>
<dbReference type="Proteomes" id="UP000238730">
    <property type="component" value="Unassembled WGS sequence"/>
</dbReference>
<dbReference type="NCBIfam" id="TIGR02937">
    <property type="entry name" value="sigma70-ECF"/>
    <property type="match status" value="1"/>
</dbReference>
<dbReference type="Gene3D" id="1.10.10.10">
    <property type="entry name" value="Winged helix-like DNA-binding domain superfamily/Winged helix DNA-binding domain"/>
    <property type="match status" value="1"/>
</dbReference>
<dbReference type="Pfam" id="PF08281">
    <property type="entry name" value="Sigma70_r4_2"/>
    <property type="match status" value="1"/>
</dbReference>
<dbReference type="SUPFAM" id="SSF88946">
    <property type="entry name" value="Sigma2 domain of RNA polymerase sigma factors"/>
    <property type="match status" value="1"/>
</dbReference>
<dbReference type="GO" id="GO:0016987">
    <property type="term" value="F:sigma factor activity"/>
    <property type="evidence" value="ECO:0007669"/>
    <property type="project" value="UniProtKB-KW"/>
</dbReference>
<dbReference type="AlphaFoldDB" id="A0A2S7VYH9"/>
<dbReference type="InterPro" id="IPR013324">
    <property type="entry name" value="RNA_pol_sigma_r3/r4-like"/>
</dbReference>
<evidence type="ECO:0000259" key="5">
    <source>
        <dbReference type="Pfam" id="PF04542"/>
    </source>
</evidence>
<dbReference type="PANTHER" id="PTHR43133:SF62">
    <property type="entry name" value="RNA POLYMERASE SIGMA FACTOR SIGZ"/>
    <property type="match status" value="1"/>
</dbReference>
<dbReference type="GO" id="GO:0003677">
    <property type="term" value="F:DNA binding"/>
    <property type="evidence" value="ECO:0007669"/>
    <property type="project" value="InterPro"/>
</dbReference>
<evidence type="ECO:0000256" key="1">
    <source>
        <dbReference type="ARBA" id="ARBA00010641"/>
    </source>
</evidence>
<evidence type="ECO:0000313" key="7">
    <source>
        <dbReference type="EMBL" id="PQJ67159.1"/>
    </source>
</evidence>
<dbReference type="Gene3D" id="1.10.1740.10">
    <property type="match status" value="1"/>
</dbReference>
<dbReference type="PANTHER" id="PTHR43133">
    <property type="entry name" value="RNA POLYMERASE ECF-TYPE SIGMA FACTO"/>
    <property type="match status" value="1"/>
</dbReference>
<evidence type="ECO:0000259" key="6">
    <source>
        <dbReference type="Pfam" id="PF08281"/>
    </source>
</evidence>
<dbReference type="GO" id="GO:0006352">
    <property type="term" value="P:DNA-templated transcription initiation"/>
    <property type="evidence" value="ECO:0007669"/>
    <property type="project" value="InterPro"/>
</dbReference>
<keyword evidence="4" id="KW-0804">Transcription</keyword>
<dbReference type="CDD" id="cd06171">
    <property type="entry name" value="Sigma70_r4"/>
    <property type="match status" value="1"/>
</dbReference>
<feature type="domain" description="RNA polymerase sigma factor 70 region 4 type 2" evidence="6">
    <location>
        <begin position="150"/>
        <end position="201"/>
    </location>
</feature>
<dbReference type="InterPro" id="IPR013325">
    <property type="entry name" value="RNA_pol_sigma_r2"/>
</dbReference>
<comment type="caution">
    <text evidence="7">The sequence shown here is derived from an EMBL/GenBank/DDBJ whole genome shotgun (WGS) entry which is preliminary data.</text>
</comment>
<gene>
    <name evidence="7" type="ORF">BTO08_06970</name>
</gene>
<keyword evidence="3" id="KW-0731">Sigma factor</keyword>
<evidence type="ECO:0000256" key="2">
    <source>
        <dbReference type="ARBA" id="ARBA00023015"/>
    </source>
</evidence>
<organism evidence="7 8">
    <name type="scientific">Photobacterium angustum</name>
    <dbReference type="NCBI Taxonomy" id="661"/>
    <lineage>
        <taxon>Bacteria</taxon>
        <taxon>Pseudomonadati</taxon>
        <taxon>Pseudomonadota</taxon>
        <taxon>Gammaproteobacteria</taxon>
        <taxon>Vibrionales</taxon>
        <taxon>Vibrionaceae</taxon>
        <taxon>Photobacterium</taxon>
    </lineage>
</organism>
<dbReference type="InterPro" id="IPR013249">
    <property type="entry name" value="RNA_pol_sigma70_r4_t2"/>
</dbReference>
<name>A0A2S7VYH9_PHOAN</name>
<comment type="similarity">
    <text evidence="1">Belongs to the sigma-70 factor family. ECF subfamily.</text>
</comment>
<dbReference type="EMBL" id="MSCJ01000001">
    <property type="protein sequence ID" value="PQJ67159.1"/>
    <property type="molecule type" value="Genomic_DNA"/>
</dbReference>